<proteinExistence type="predicted"/>
<gene>
    <name evidence="2" type="ORF">Q4528_14165</name>
</gene>
<feature type="non-terminal residue" evidence="2">
    <location>
        <position position="76"/>
    </location>
</feature>
<evidence type="ECO:0000313" key="3">
    <source>
        <dbReference type="Proteomes" id="UP001170310"/>
    </source>
</evidence>
<keyword evidence="3" id="KW-1185">Reference proteome</keyword>
<protein>
    <recommendedName>
        <fullName evidence="4">Transposase</fullName>
    </recommendedName>
</protein>
<keyword evidence="1" id="KW-1133">Transmembrane helix</keyword>
<keyword evidence="1" id="KW-0812">Transmembrane</keyword>
<organism evidence="2 3">
    <name type="scientific">Staphylococcus pasteuri_A</name>
    <dbReference type="NCBI Taxonomy" id="3062664"/>
    <lineage>
        <taxon>Bacteria</taxon>
        <taxon>Bacillati</taxon>
        <taxon>Bacillota</taxon>
        <taxon>Bacilli</taxon>
        <taxon>Bacillales</taxon>
        <taxon>Staphylococcaceae</taxon>
        <taxon>Staphylococcus</taxon>
    </lineage>
</organism>
<dbReference type="Proteomes" id="UP001170310">
    <property type="component" value="Unassembled WGS sequence"/>
</dbReference>
<accession>A0AAW7YU52</accession>
<evidence type="ECO:0000256" key="1">
    <source>
        <dbReference type="SAM" id="Phobius"/>
    </source>
</evidence>
<evidence type="ECO:0000313" key="2">
    <source>
        <dbReference type="EMBL" id="MDO6575257.1"/>
    </source>
</evidence>
<feature type="transmembrane region" description="Helical" evidence="1">
    <location>
        <begin position="27"/>
        <end position="43"/>
    </location>
</feature>
<sequence length="76" mass="8906">MSDMTYVSEISTLMERLFNSELNSEKWIWAIVIMAVLINTIKLKRQIRYRKICTLQAIQIACDLIEKDGLDNEAIR</sequence>
<comment type="caution">
    <text evidence="2">The sequence shown here is derived from an EMBL/GenBank/DDBJ whole genome shotgun (WGS) entry which is preliminary data.</text>
</comment>
<dbReference type="EMBL" id="JAUOQO010000415">
    <property type="protein sequence ID" value="MDO6575257.1"/>
    <property type="molecule type" value="Genomic_DNA"/>
</dbReference>
<evidence type="ECO:0008006" key="4">
    <source>
        <dbReference type="Google" id="ProtNLM"/>
    </source>
</evidence>
<dbReference type="RefSeq" id="WP_303522267.1">
    <property type="nucleotide sequence ID" value="NZ_JAUOQO010000415.1"/>
</dbReference>
<dbReference type="AlphaFoldDB" id="A0AAW7YU52"/>
<name>A0AAW7YU52_9STAP</name>
<keyword evidence="1" id="KW-0472">Membrane</keyword>
<reference evidence="2" key="1">
    <citation type="submission" date="2023-07" db="EMBL/GenBank/DDBJ databases">
        <title>Genome content predicts the carbon catabolic preferences of heterotrophic bacteria.</title>
        <authorList>
            <person name="Gralka M."/>
        </authorList>
    </citation>
    <scope>NUCLEOTIDE SEQUENCE</scope>
    <source>
        <strain evidence="2">E2R20</strain>
    </source>
</reference>